<gene>
    <name evidence="7" type="ORF">EJB05_37454</name>
</gene>
<feature type="domain" description="TF-B3" evidence="6">
    <location>
        <begin position="181"/>
        <end position="240"/>
    </location>
</feature>
<dbReference type="InterPro" id="IPR003340">
    <property type="entry name" value="B3_DNA-bd"/>
</dbReference>
<accession>A0A5J9TRK5</accession>
<dbReference type="EMBL" id="RWGY01000031">
    <property type="protein sequence ID" value="TVU14013.1"/>
    <property type="molecule type" value="Genomic_DNA"/>
</dbReference>
<evidence type="ECO:0000313" key="7">
    <source>
        <dbReference type="EMBL" id="TVU14013.1"/>
    </source>
</evidence>
<dbReference type="GO" id="GO:0003677">
    <property type="term" value="F:DNA binding"/>
    <property type="evidence" value="ECO:0007669"/>
    <property type="project" value="UniProtKB-KW"/>
</dbReference>
<dbReference type="Gramene" id="TVU14013">
    <property type="protein sequence ID" value="TVU14013"/>
    <property type="gene ID" value="EJB05_37454"/>
</dbReference>
<protein>
    <recommendedName>
        <fullName evidence="6">TF-B3 domain-containing protein</fullName>
    </recommendedName>
</protein>
<dbReference type="CDD" id="cd10017">
    <property type="entry name" value="B3_DNA"/>
    <property type="match status" value="1"/>
</dbReference>
<keyword evidence="2" id="KW-0805">Transcription regulation</keyword>
<feature type="non-terminal residue" evidence="7">
    <location>
        <position position="1"/>
    </location>
</feature>
<keyword evidence="4" id="KW-0804">Transcription</keyword>
<proteinExistence type="predicted"/>
<evidence type="ECO:0000256" key="2">
    <source>
        <dbReference type="ARBA" id="ARBA00023015"/>
    </source>
</evidence>
<dbReference type="AlphaFoldDB" id="A0A5J9TRK5"/>
<evidence type="ECO:0000256" key="3">
    <source>
        <dbReference type="ARBA" id="ARBA00023125"/>
    </source>
</evidence>
<dbReference type="SUPFAM" id="SSF101936">
    <property type="entry name" value="DNA-binding pseudobarrel domain"/>
    <property type="match status" value="1"/>
</dbReference>
<dbReference type="GO" id="GO:0005634">
    <property type="term" value="C:nucleus"/>
    <property type="evidence" value="ECO:0007669"/>
    <property type="project" value="UniProtKB-SubCell"/>
</dbReference>
<dbReference type="OrthoDB" id="638806at2759"/>
<evidence type="ECO:0000313" key="8">
    <source>
        <dbReference type="Proteomes" id="UP000324897"/>
    </source>
</evidence>
<keyword evidence="8" id="KW-1185">Reference proteome</keyword>
<dbReference type="Proteomes" id="UP000324897">
    <property type="component" value="Unassembled WGS sequence"/>
</dbReference>
<dbReference type="PANTHER" id="PTHR31391:SF134">
    <property type="entry name" value="B3 DOMAIN-CONTAINING PROTEIN OS04G0386900"/>
    <property type="match status" value="1"/>
</dbReference>
<reference evidence="7 8" key="1">
    <citation type="journal article" date="2019" name="Sci. Rep.">
        <title>A high-quality genome of Eragrostis curvula grass provides insights into Poaceae evolution and supports new strategies to enhance forage quality.</title>
        <authorList>
            <person name="Carballo J."/>
            <person name="Santos B.A.C.M."/>
            <person name="Zappacosta D."/>
            <person name="Garbus I."/>
            <person name="Selva J.P."/>
            <person name="Gallo C.A."/>
            <person name="Diaz A."/>
            <person name="Albertini E."/>
            <person name="Caccamo M."/>
            <person name="Echenique V."/>
        </authorList>
    </citation>
    <scope>NUCLEOTIDE SEQUENCE [LARGE SCALE GENOMIC DNA]</scope>
    <source>
        <strain evidence="8">cv. Victoria</strain>
        <tissue evidence="7">Leaf</tissue>
    </source>
</reference>
<sequence length="261" mass="28336">FRQKTNKALVACRRGVQSAIDLGIGNAADALLVWQVATPYAFDLARQQDGSIQENNKAVHSLAALASQFKRDEVASGLMFMTSAGIPDQTMFAETRIYYFEIEPMASESNTANPSSRKSCSMAGTKDKAAMSEETCVERIQPLLGKPYFACIMCKSHVRSPSLVPFPPPSTAPATLTSWCGRSWDMWFTGGRQIQRLEAGWRGFALDNGLRLGDGCVFELVDGAAEGGTVKFRVQVLHADIPAAIREKAGGYTSTSPIEID</sequence>
<comment type="subcellular location">
    <subcellularLocation>
        <location evidence="1">Nucleus</location>
    </subcellularLocation>
</comment>
<organism evidence="7 8">
    <name type="scientific">Eragrostis curvula</name>
    <name type="common">weeping love grass</name>
    <dbReference type="NCBI Taxonomy" id="38414"/>
    <lineage>
        <taxon>Eukaryota</taxon>
        <taxon>Viridiplantae</taxon>
        <taxon>Streptophyta</taxon>
        <taxon>Embryophyta</taxon>
        <taxon>Tracheophyta</taxon>
        <taxon>Spermatophyta</taxon>
        <taxon>Magnoliopsida</taxon>
        <taxon>Liliopsida</taxon>
        <taxon>Poales</taxon>
        <taxon>Poaceae</taxon>
        <taxon>PACMAD clade</taxon>
        <taxon>Chloridoideae</taxon>
        <taxon>Eragrostideae</taxon>
        <taxon>Eragrostidinae</taxon>
        <taxon>Eragrostis</taxon>
    </lineage>
</organism>
<keyword evidence="3" id="KW-0238">DNA-binding</keyword>
<keyword evidence="5" id="KW-0539">Nucleus</keyword>
<evidence type="ECO:0000256" key="4">
    <source>
        <dbReference type="ARBA" id="ARBA00023163"/>
    </source>
</evidence>
<dbReference type="PANTHER" id="PTHR31391">
    <property type="entry name" value="B3 DOMAIN-CONTAINING PROTEIN OS11G0197600-RELATED"/>
    <property type="match status" value="1"/>
</dbReference>
<dbReference type="Pfam" id="PF02362">
    <property type="entry name" value="B3"/>
    <property type="match status" value="1"/>
</dbReference>
<dbReference type="InterPro" id="IPR015300">
    <property type="entry name" value="DNA-bd_pseudobarrel_sf"/>
</dbReference>
<dbReference type="Gene3D" id="2.40.330.10">
    <property type="entry name" value="DNA-binding pseudobarrel domain"/>
    <property type="match status" value="1"/>
</dbReference>
<evidence type="ECO:0000259" key="6">
    <source>
        <dbReference type="PROSITE" id="PS50863"/>
    </source>
</evidence>
<evidence type="ECO:0000256" key="5">
    <source>
        <dbReference type="ARBA" id="ARBA00023242"/>
    </source>
</evidence>
<comment type="caution">
    <text evidence="7">The sequence shown here is derived from an EMBL/GenBank/DDBJ whole genome shotgun (WGS) entry which is preliminary data.</text>
</comment>
<dbReference type="PROSITE" id="PS50863">
    <property type="entry name" value="B3"/>
    <property type="match status" value="1"/>
</dbReference>
<evidence type="ECO:0000256" key="1">
    <source>
        <dbReference type="ARBA" id="ARBA00004123"/>
    </source>
</evidence>
<dbReference type="InterPro" id="IPR044837">
    <property type="entry name" value="REM16-like"/>
</dbReference>
<name>A0A5J9TRK5_9POAL</name>